<sequence>MNALIKFHQDALIKYHQELLSHIEHCMEDPSADLKPDIAEPVDESLDFAKHFATDKEFTTRDDLLKWVRGEATKLGFGIVISKSNNRGTQTLLLECKRSGVYKKHSNRQDTRFKKCECPFRLRGYFLSSGVWELTVMCGKHNHEMMENLEDNPIAGRLNEEEMKLVHEMTNNTVRPKNILMTLKKRRADDGITIKQIYNARSRYNKSMKGPKSEELVDDDGVPKEDCSDISILPELEAIQIRFNNADYNTKILIKEQLHQIAFPETMAPCPPAEKENWDFYDFETCEI</sequence>
<dbReference type="Proteomes" id="UP000002051">
    <property type="component" value="Unassembled WGS sequence"/>
</dbReference>
<dbReference type="GO" id="GO:0004491">
    <property type="term" value="F:methylmalonate-semialdehyde dehydrogenase (acylating, NAD) activity"/>
    <property type="evidence" value="ECO:0007669"/>
    <property type="project" value="InterPro"/>
</dbReference>
<reference evidence="3" key="3">
    <citation type="submission" date="2015-04" db="UniProtKB">
        <authorList>
            <consortium name="EnsemblPlants"/>
        </authorList>
    </citation>
    <scope>IDENTIFICATION</scope>
    <source>
        <strain evidence="3">cv. Jemalong A17</strain>
    </source>
</reference>
<evidence type="ECO:0000313" key="3">
    <source>
        <dbReference type="EnsemblPlants" id="KEH39835"/>
    </source>
</evidence>
<dbReference type="OrthoDB" id="1395330at2759"/>
<evidence type="ECO:0000256" key="1">
    <source>
        <dbReference type="ARBA" id="ARBA00009986"/>
    </source>
</evidence>
<proteinExistence type="inferred from homology"/>
<protein>
    <submittedName>
        <fullName evidence="2">FAR1 DNA-binding domain protein</fullName>
    </submittedName>
</protein>
<dbReference type="AlphaFoldDB" id="A0A072VNX7"/>
<name>A0A072VNX7_MEDTR</name>
<reference evidence="2 4" key="1">
    <citation type="journal article" date="2011" name="Nature">
        <title>The Medicago genome provides insight into the evolution of rhizobial symbioses.</title>
        <authorList>
            <person name="Young N.D."/>
            <person name="Debelle F."/>
            <person name="Oldroyd G.E."/>
            <person name="Geurts R."/>
            <person name="Cannon S.B."/>
            <person name="Udvardi M.K."/>
            <person name="Benedito V.A."/>
            <person name="Mayer K.F."/>
            <person name="Gouzy J."/>
            <person name="Schoof H."/>
            <person name="Van de Peer Y."/>
            <person name="Proost S."/>
            <person name="Cook D.R."/>
            <person name="Meyers B.C."/>
            <person name="Spannagl M."/>
            <person name="Cheung F."/>
            <person name="De Mita S."/>
            <person name="Krishnakumar V."/>
            <person name="Gundlach H."/>
            <person name="Zhou S."/>
            <person name="Mudge J."/>
            <person name="Bharti A.K."/>
            <person name="Murray J.D."/>
            <person name="Naoumkina M.A."/>
            <person name="Rosen B."/>
            <person name="Silverstein K.A."/>
            <person name="Tang H."/>
            <person name="Rombauts S."/>
            <person name="Zhao P.X."/>
            <person name="Zhou P."/>
            <person name="Barbe V."/>
            <person name="Bardou P."/>
            <person name="Bechner M."/>
            <person name="Bellec A."/>
            <person name="Berger A."/>
            <person name="Berges H."/>
            <person name="Bidwell S."/>
            <person name="Bisseling T."/>
            <person name="Choisne N."/>
            <person name="Couloux A."/>
            <person name="Denny R."/>
            <person name="Deshpande S."/>
            <person name="Dai X."/>
            <person name="Doyle J.J."/>
            <person name="Dudez A.M."/>
            <person name="Farmer A.D."/>
            <person name="Fouteau S."/>
            <person name="Franken C."/>
            <person name="Gibelin C."/>
            <person name="Gish J."/>
            <person name="Goldstein S."/>
            <person name="Gonzalez A.J."/>
            <person name="Green P.J."/>
            <person name="Hallab A."/>
            <person name="Hartog M."/>
            <person name="Hua A."/>
            <person name="Humphray S.J."/>
            <person name="Jeong D.H."/>
            <person name="Jing Y."/>
            <person name="Jocker A."/>
            <person name="Kenton S.M."/>
            <person name="Kim D.J."/>
            <person name="Klee K."/>
            <person name="Lai H."/>
            <person name="Lang C."/>
            <person name="Lin S."/>
            <person name="Macmil S.L."/>
            <person name="Magdelenat G."/>
            <person name="Matthews L."/>
            <person name="McCorrison J."/>
            <person name="Monaghan E.L."/>
            <person name="Mun J.H."/>
            <person name="Najar F.Z."/>
            <person name="Nicholson C."/>
            <person name="Noirot C."/>
            <person name="O'Bleness M."/>
            <person name="Paule C.R."/>
            <person name="Poulain J."/>
            <person name="Prion F."/>
            <person name="Qin B."/>
            <person name="Qu C."/>
            <person name="Retzel E.F."/>
            <person name="Riddle C."/>
            <person name="Sallet E."/>
            <person name="Samain S."/>
            <person name="Samson N."/>
            <person name="Sanders I."/>
            <person name="Saurat O."/>
            <person name="Scarpelli C."/>
            <person name="Schiex T."/>
            <person name="Segurens B."/>
            <person name="Severin A.J."/>
            <person name="Sherrier D.J."/>
            <person name="Shi R."/>
            <person name="Sims S."/>
            <person name="Singer S.R."/>
            <person name="Sinharoy S."/>
            <person name="Sterck L."/>
            <person name="Viollet A."/>
            <person name="Wang B.B."/>
            <person name="Wang K."/>
            <person name="Wang M."/>
            <person name="Wang X."/>
            <person name="Warfsmann J."/>
            <person name="Weissenbach J."/>
            <person name="White D.D."/>
            <person name="White J.D."/>
            <person name="Wiley G.B."/>
            <person name="Wincker P."/>
            <person name="Xing Y."/>
            <person name="Yang L."/>
            <person name="Yao Z."/>
            <person name="Ying F."/>
            <person name="Zhai J."/>
            <person name="Zhou L."/>
            <person name="Zuber A."/>
            <person name="Denarie J."/>
            <person name="Dixon R.A."/>
            <person name="May G.D."/>
            <person name="Schwartz D.C."/>
            <person name="Rogers J."/>
            <person name="Quetier F."/>
            <person name="Town C.D."/>
            <person name="Roe B.A."/>
        </authorList>
    </citation>
    <scope>NUCLEOTIDE SEQUENCE [LARGE SCALE GENOMIC DNA]</scope>
    <source>
        <strain evidence="2">A17</strain>
        <strain evidence="3 4">cv. Jemalong A17</strain>
    </source>
</reference>
<dbReference type="InterPro" id="IPR014842">
    <property type="entry name" value="AFT"/>
</dbReference>
<reference evidence="2 4" key="2">
    <citation type="journal article" date="2014" name="BMC Genomics">
        <title>An improved genome release (version Mt4.0) for the model legume Medicago truncatula.</title>
        <authorList>
            <person name="Tang H."/>
            <person name="Krishnakumar V."/>
            <person name="Bidwell S."/>
            <person name="Rosen B."/>
            <person name="Chan A."/>
            <person name="Zhou S."/>
            <person name="Gentzbittel L."/>
            <person name="Childs K.L."/>
            <person name="Yandell M."/>
            <person name="Gundlach H."/>
            <person name="Mayer K.F."/>
            <person name="Schwartz D.C."/>
            <person name="Town C.D."/>
        </authorList>
    </citation>
    <scope>GENOME REANNOTATION</scope>
    <source>
        <strain evidence="2">A17</strain>
        <strain evidence="3 4">cv. Jemalong A17</strain>
    </source>
</reference>
<gene>
    <name evidence="3" type="primary">11431780</name>
    <name evidence="2" type="ordered locus">MTR_1g012760</name>
</gene>
<dbReference type="EnsemblPlants" id="KEH39835">
    <property type="protein sequence ID" value="KEH39835"/>
    <property type="gene ID" value="MTR_1g012760"/>
</dbReference>
<dbReference type="InterPro" id="IPR010061">
    <property type="entry name" value="MeMal-semiAld_DH"/>
</dbReference>
<dbReference type="PANTHER" id="PTHR43866:SF3">
    <property type="entry name" value="METHYLMALONATE-SEMIALDEHYDE DEHYDROGENASE [ACYLATING], MITOCHONDRIAL"/>
    <property type="match status" value="1"/>
</dbReference>
<dbReference type="PANTHER" id="PTHR43866">
    <property type="entry name" value="MALONATE-SEMIALDEHYDE DEHYDROGENASE"/>
    <property type="match status" value="1"/>
</dbReference>
<comment type="similarity">
    <text evidence="1">Belongs to the aldehyde dehydrogenase family.</text>
</comment>
<dbReference type="ExpressionAtlas" id="A0A072VNX7">
    <property type="expression patterns" value="differential"/>
</dbReference>
<dbReference type="HOGENOM" id="CLU_1005997_0_0_1"/>
<dbReference type="Pfam" id="PF08731">
    <property type="entry name" value="AFT"/>
    <property type="match status" value="1"/>
</dbReference>
<dbReference type="GO" id="GO:0000981">
    <property type="term" value="F:DNA-binding transcription factor activity, RNA polymerase II-specific"/>
    <property type="evidence" value="ECO:0007669"/>
    <property type="project" value="InterPro"/>
</dbReference>
<evidence type="ECO:0000313" key="4">
    <source>
        <dbReference type="Proteomes" id="UP000002051"/>
    </source>
</evidence>
<dbReference type="GO" id="GO:0010106">
    <property type="term" value="P:cellular response to iron ion starvation"/>
    <property type="evidence" value="ECO:0007669"/>
    <property type="project" value="InterPro"/>
</dbReference>
<keyword evidence="2" id="KW-0238">DNA-binding</keyword>
<keyword evidence="4" id="KW-1185">Reference proteome</keyword>
<evidence type="ECO:0000313" key="2">
    <source>
        <dbReference type="EMBL" id="KEH39835.1"/>
    </source>
</evidence>
<dbReference type="EMBL" id="CM001217">
    <property type="protein sequence ID" value="KEH39835.1"/>
    <property type="molecule type" value="Genomic_DNA"/>
</dbReference>
<dbReference type="GO" id="GO:0003677">
    <property type="term" value="F:DNA binding"/>
    <property type="evidence" value="ECO:0007669"/>
    <property type="project" value="UniProtKB-KW"/>
</dbReference>
<accession>A0A072VNX7</accession>
<dbReference type="GO" id="GO:0045944">
    <property type="term" value="P:positive regulation of transcription by RNA polymerase II"/>
    <property type="evidence" value="ECO:0007669"/>
    <property type="project" value="InterPro"/>
</dbReference>
<organism evidence="2 4">
    <name type="scientific">Medicago truncatula</name>
    <name type="common">Barrel medic</name>
    <name type="synonym">Medicago tribuloides</name>
    <dbReference type="NCBI Taxonomy" id="3880"/>
    <lineage>
        <taxon>Eukaryota</taxon>
        <taxon>Viridiplantae</taxon>
        <taxon>Streptophyta</taxon>
        <taxon>Embryophyta</taxon>
        <taxon>Tracheophyta</taxon>
        <taxon>Spermatophyta</taxon>
        <taxon>Magnoliopsida</taxon>
        <taxon>eudicotyledons</taxon>
        <taxon>Gunneridae</taxon>
        <taxon>Pentapetalae</taxon>
        <taxon>rosids</taxon>
        <taxon>fabids</taxon>
        <taxon>Fabales</taxon>
        <taxon>Fabaceae</taxon>
        <taxon>Papilionoideae</taxon>
        <taxon>50 kb inversion clade</taxon>
        <taxon>NPAAA clade</taxon>
        <taxon>Hologalegina</taxon>
        <taxon>IRL clade</taxon>
        <taxon>Trifolieae</taxon>
        <taxon>Medicago</taxon>
    </lineage>
</organism>